<dbReference type="InterPro" id="IPR022919">
    <property type="entry name" value="Pept_M48_protease_HtpX"/>
</dbReference>
<dbReference type="InterPro" id="IPR001915">
    <property type="entry name" value="Peptidase_M48"/>
</dbReference>
<feature type="transmembrane region" description="Helical" evidence="14">
    <location>
        <begin position="194"/>
        <end position="218"/>
    </location>
</feature>
<evidence type="ECO:0000259" key="15">
    <source>
        <dbReference type="Pfam" id="PF01435"/>
    </source>
</evidence>
<evidence type="ECO:0000256" key="7">
    <source>
        <dbReference type="ARBA" id="ARBA00022801"/>
    </source>
</evidence>
<proteinExistence type="inferred from homology"/>
<keyword evidence="10 14" id="KW-0482">Metalloprotease</keyword>
<feature type="domain" description="Peptidase M48" evidence="15">
    <location>
        <begin position="79"/>
        <end position="289"/>
    </location>
</feature>
<dbReference type="Pfam" id="PF01435">
    <property type="entry name" value="Peptidase_M48"/>
    <property type="match status" value="1"/>
</dbReference>
<evidence type="ECO:0000256" key="10">
    <source>
        <dbReference type="ARBA" id="ARBA00023049"/>
    </source>
</evidence>
<comment type="subcellular location">
    <subcellularLocation>
        <location evidence="1">Cell inner membrane</location>
        <topology evidence="1">Multi-pass membrane protein</topology>
    </subcellularLocation>
    <subcellularLocation>
        <location evidence="14">Cell membrane</location>
        <topology evidence="14">Multi-pass membrane protein</topology>
    </subcellularLocation>
</comment>
<dbReference type="AlphaFoldDB" id="A0AAU9AX09"/>
<dbReference type="NCBIfam" id="NF003965">
    <property type="entry name" value="PRK05457.1"/>
    <property type="match status" value="1"/>
</dbReference>
<evidence type="ECO:0000313" key="16">
    <source>
        <dbReference type="EMBL" id="BAV98656.1"/>
    </source>
</evidence>
<feature type="transmembrane region" description="Helical" evidence="14">
    <location>
        <begin position="154"/>
        <end position="174"/>
    </location>
</feature>
<keyword evidence="6 14" id="KW-0479">Metal-binding</keyword>
<keyword evidence="4 14" id="KW-0645">Protease</keyword>
<evidence type="ECO:0000256" key="5">
    <source>
        <dbReference type="ARBA" id="ARBA00022692"/>
    </source>
</evidence>
<comment type="similarity">
    <text evidence="2 14">Belongs to the peptidase M48B family.</text>
</comment>
<evidence type="ECO:0000256" key="3">
    <source>
        <dbReference type="ARBA" id="ARBA00022475"/>
    </source>
</evidence>
<accession>A0AAU9AX09</accession>
<feature type="binding site" evidence="14">
    <location>
        <position position="144"/>
    </location>
    <ligand>
        <name>Zn(2+)</name>
        <dbReference type="ChEBI" id="CHEBI:29105"/>
        <note>catalytic</note>
    </ligand>
</feature>
<name>A0AAU9AX09_LYSEN</name>
<dbReference type="FunFam" id="3.30.2010.10:FF:000001">
    <property type="entry name" value="Protease HtpX"/>
    <property type="match status" value="1"/>
</dbReference>
<evidence type="ECO:0000256" key="4">
    <source>
        <dbReference type="ARBA" id="ARBA00022670"/>
    </source>
</evidence>
<evidence type="ECO:0000256" key="2">
    <source>
        <dbReference type="ARBA" id="ARBA00009779"/>
    </source>
</evidence>
<feature type="transmembrane region" description="Helical" evidence="14">
    <location>
        <begin position="38"/>
        <end position="58"/>
    </location>
</feature>
<dbReference type="CDD" id="cd07335">
    <property type="entry name" value="M48B_HtpX_like"/>
    <property type="match status" value="1"/>
</dbReference>
<keyword evidence="3 14" id="KW-1003">Cell membrane</keyword>
<evidence type="ECO:0000256" key="1">
    <source>
        <dbReference type="ARBA" id="ARBA00004429"/>
    </source>
</evidence>
<dbReference type="Proteomes" id="UP000218824">
    <property type="component" value="Chromosome"/>
</dbReference>
<keyword evidence="7 14" id="KW-0378">Hydrolase</keyword>
<evidence type="ECO:0000256" key="11">
    <source>
        <dbReference type="ARBA" id="ARBA00023136"/>
    </source>
</evidence>
<keyword evidence="9 14" id="KW-1133">Transmembrane helix</keyword>
<feature type="binding site" evidence="14">
    <location>
        <position position="148"/>
    </location>
    <ligand>
        <name>Zn(2+)</name>
        <dbReference type="ChEBI" id="CHEBI:29105"/>
        <note>catalytic</note>
    </ligand>
</feature>
<keyword evidence="11 14" id="KW-0472">Membrane</keyword>
<protein>
    <recommendedName>
        <fullName evidence="12 14">Protease HtpX</fullName>
        <ecNumber evidence="14">3.4.24.-</ecNumber>
    </recommendedName>
    <alternativeName>
        <fullName evidence="13 14">Heat shock protein HtpX</fullName>
    </alternativeName>
</protein>
<dbReference type="GeneID" id="83064993"/>
<evidence type="ECO:0000256" key="6">
    <source>
        <dbReference type="ARBA" id="ARBA00022723"/>
    </source>
</evidence>
<dbReference type="KEGG" id="lem:LEN_3169"/>
<feature type="active site" evidence="14">
    <location>
        <position position="145"/>
    </location>
</feature>
<dbReference type="EMBL" id="AP014940">
    <property type="protein sequence ID" value="BAV98656.1"/>
    <property type="molecule type" value="Genomic_DNA"/>
</dbReference>
<keyword evidence="14 16" id="KW-0346">Stress response</keyword>
<dbReference type="RefSeq" id="WP_096379080.1">
    <property type="nucleotide sequence ID" value="NZ_AP014940.1"/>
</dbReference>
<evidence type="ECO:0000256" key="8">
    <source>
        <dbReference type="ARBA" id="ARBA00022833"/>
    </source>
</evidence>
<evidence type="ECO:0000256" key="14">
    <source>
        <dbReference type="HAMAP-Rule" id="MF_00188"/>
    </source>
</evidence>
<dbReference type="GO" id="GO:0008270">
    <property type="term" value="F:zinc ion binding"/>
    <property type="evidence" value="ECO:0007669"/>
    <property type="project" value="UniProtKB-UniRule"/>
</dbReference>
<feature type="transmembrane region" description="Helical" evidence="14">
    <location>
        <begin position="7"/>
        <end position="26"/>
    </location>
</feature>
<sequence>MFKRIALFLATNLAVLVLLGIVMSVLQNVFGIRLGNNGAILVMAAVFGFGGSLISLLMSKWVAKKSTGAYVIEQPRNETEQWLVSTVRRQAEAAGIGMPEVAIYDAPEINAFATGANRNNSLVAVSTGLIGAMTRDEAEAVLAHEVSHVANGDMVTMALIQGVLNTFVLVAARIVGGWIDAMMSGNREGGGRGLFYFVTVFALDIVFGLLASMIAMAFSRYREFRADAGGARLAGREKMIAALKRLSLTYGESTLPNQVQAFGISGAVGHGLGKLMRSHPPLEERIQALIDAAPERARGSAVVR</sequence>
<dbReference type="HAMAP" id="MF_00188">
    <property type="entry name" value="Pept_M48_protease_HtpX"/>
    <property type="match status" value="1"/>
</dbReference>
<evidence type="ECO:0000313" key="17">
    <source>
        <dbReference type="Proteomes" id="UP000218824"/>
    </source>
</evidence>
<dbReference type="Gene3D" id="3.30.2010.10">
    <property type="entry name" value="Metalloproteases ('zincins'), catalytic domain"/>
    <property type="match status" value="1"/>
</dbReference>
<dbReference type="GO" id="GO:0004222">
    <property type="term" value="F:metalloendopeptidase activity"/>
    <property type="evidence" value="ECO:0007669"/>
    <property type="project" value="UniProtKB-UniRule"/>
</dbReference>
<organism evidence="16 17">
    <name type="scientific">Lysobacter enzymogenes</name>
    <dbReference type="NCBI Taxonomy" id="69"/>
    <lineage>
        <taxon>Bacteria</taxon>
        <taxon>Pseudomonadati</taxon>
        <taxon>Pseudomonadota</taxon>
        <taxon>Gammaproteobacteria</taxon>
        <taxon>Lysobacterales</taxon>
        <taxon>Lysobacteraceae</taxon>
        <taxon>Lysobacter</taxon>
    </lineage>
</organism>
<dbReference type="GO" id="GO:0006508">
    <property type="term" value="P:proteolysis"/>
    <property type="evidence" value="ECO:0007669"/>
    <property type="project" value="UniProtKB-KW"/>
</dbReference>
<dbReference type="InterPro" id="IPR050083">
    <property type="entry name" value="HtpX_protease"/>
</dbReference>
<evidence type="ECO:0000256" key="13">
    <source>
        <dbReference type="ARBA" id="ARBA00080389"/>
    </source>
</evidence>
<reference evidence="16 17" key="1">
    <citation type="journal article" date="2017" name="DNA Res.">
        <title>Complete genome sequence and expression profile of the commercial lytic enzyme producer Lysobacter enzymogenes M497-1.</title>
        <authorList>
            <person name="Takami H."/>
            <person name="Toyoda A."/>
            <person name="Uchiyama I."/>
            <person name="Itoh T."/>
            <person name="Takaki Y."/>
            <person name="Arai W."/>
            <person name="Nishi S."/>
            <person name="Kawai M."/>
            <person name="Shinya K."/>
            <person name="Ikeda H."/>
        </authorList>
    </citation>
    <scope>NUCLEOTIDE SEQUENCE [LARGE SCALE GENOMIC DNA]</scope>
    <source>
        <strain evidence="16 17">M497-1</strain>
    </source>
</reference>
<evidence type="ECO:0000256" key="12">
    <source>
        <dbReference type="ARBA" id="ARBA00071790"/>
    </source>
</evidence>
<feature type="binding site" evidence="14">
    <location>
        <position position="223"/>
    </location>
    <ligand>
        <name>Zn(2+)</name>
        <dbReference type="ChEBI" id="CHEBI:29105"/>
        <note>catalytic</note>
    </ligand>
</feature>
<keyword evidence="5 14" id="KW-0812">Transmembrane</keyword>
<dbReference type="GO" id="GO:0005886">
    <property type="term" value="C:plasma membrane"/>
    <property type="evidence" value="ECO:0007669"/>
    <property type="project" value="UniProtKB-SubCell"/>
</dbReference>
<dbReference type="PANTHER" id="PTHR43221:SF1">
    <property type="entry name" value="PROTEASE HTPX"/>
    <property type="match status" value="1"/>
</dbReference>
<comment type="cofactor">
    <cofactor evidence="14">
        <name>Zn(2+)</name>
        <dbReference type="ChEBI" id="CHEBI:29105"/>
    </cofactor>
    <text evidence="14">Binds 1 zinc ion per subunit.</text>
</comment>
<gene>
    <name evidence="14 16" type="primary">htpX</name>
    <name evidence="16" type="ORF">LEN_3169</name>
</gene>
<evidence type="ECO:0000256" key="9">
    <source>
        <dbReference type="ARBA" id="ARBA00022989"/>
    </source>
</evidence>
<keyword evidence="8 14" id="KW-0862">Zinc</keyword>
<dbReference type="PANTHER" id="PTHR43221">
    <property type="entry name" value="PROTEASE HTPX"/>
    <property type="match status" value="1"/>
</dbReference>
<dbReference type="EC" id="3.4.24.-" evidence="14"/>